<evidence type="ECO:0000256" key="10">
    <source>
        <dbReference type="SAM" id="MobiDB-lite"/>
    </source>
</evidence>
<dbReference type="EMBL" id="CP036259">
    <property type="protein sequence ID" value="QDR82704.1"/>
    <property type="molecule type" value="Genomic_DNA"/>
</dbReference>
<evidence type="ECO:0000256" key="4">
    <source>
        <dbReference type="ARBA" id="ARBA00022475"/>
    </source>
</evidence>
<dbReference type="PANTHER" id="PTHR33446:SF2">
    <property type="entry name" value="PROTEIN TONB"/>
    <property type="match status" value="1"/>
</dbReference>
<comment type="subcellular location">
    <subcellularLocation>
        <location evidence="1">Cell inner membrane</location>
        <topology evidence="1">Single-pass membrane protein</topology>
        <orientation evidence="1">Periplasmic side</orientation>
    </subcellularLocation>
</comment>
<dbReference type="PANTHER" id="PTHR33446">
    <property type="entry name" value="PROTEIN TONB-RELATED"/>
    <property type="match status" value="1"/>
</dbReference>
<keyword evidence="8 11" id="KW-1133">Transmembrane helix</keyword>
<keyword evidence="4" id="KW-1003">Cell membrane</keyword>
<keyword evidence="9 11" id="KW-0472">Membrane</keyword>
<dbReference type="GO" id="GO:0031992">
    <property type="term" value="F:energy transducer activity"/>
    <property type="evidence" value="ECO:0007669"/>
    <property type="project" value="TreeGrafter"/>
</dbReference>
<evidence type="ECO:0000256" key="2">
    <source>
        <dbReference type="ARBA" id="ARBA00006555"/>
    </source>
</evidence>
<feature type="compositionally biased region" description="Basic and acidic residues" evidence="10">
    <location>
        <begin position="67"/>
        <end position="84"/>
    </location>
</feature>
<dbReference type="SUPFAM" id="SSF74653">
    <property type="entry name" value="TolA/TonB C-terminal domain"/>
    <property type="match status" value="1"/>
</dbReference>
<evidence type="ECO:0000256" key="9">
    <source>
        <dbReference type="ARBA" id="ARBA00023136"/>
    </source>
</evidence>
<keyword evidence="6 11" id="KW-0812">Transmembrane</keyword>
<evidence type="ECO:0000256" key="6">
    <source>
        <dbReference type="ARBA" id="ARBA00022692"/>
    </source>
</evidence>
<feature type="compositionally biased region" description="Polar residues" evidence="10">
    <location>
        <begin position="133"/>
        <end position="145"/>
    </location>
</feature>
<feature type="transmembrane region" description="Helical" evidence="11">
    <location>
        <begin position="6"/>
        <end position="28"/>
    </location>
</feature>
<dbReference type="PROSITE" id="PS52015">
    <property type="entry name" value="TONB_CTD"/>
    <property type="match status" value="1"/>
</dbReference>
<dbReference type="Gene3D" id="3.30.1150.10">
    <property type="match status" value="1"/>
</dbReference>
<evidence type="ECO:0000256" key="3">
    <source>
        <dbReference type="ARBA" id="ARBA00022448"/>
    </source>
</evidence>
<evidence type="ECO:0000259" key="12">
    <source>
        <dbReference type="PROSITE" id="PS52015"/>
    </source>
</evidence>
<evidence type="ECO:0000256" key="11">
    <source>
        <dbReference type="SAM" id="Phobius"/>
    </source>
</evidence>
<sequence>MGKHPYVKATGISLLIHIVLLACLPIVIKPFTPVAAVAPIAVEFIPATVADTGDTLQQFSAAAAVPKEQREETKQVIREREKKQPPAKTLPDRQPPAQISETTGAGAVVSWPEGDGSEAVVGDNEGKQDDNHNQPVSRTQASLVSGSRPAYPRDAWKAGWEGVVVVRVLVGADGSVLSTSIRHGSGYVSLDTAAAQAVEKWRFSPARRGEAPVESFYDVKVRFRLADGK</sequence>
<evidence type="ECO:0000256" key="8">
    <source>
        <dbReference type="ARBA" id="ARBA00022989"/>
    </source>
</evidence>
<dbReference type="InterPro" id="IPR037682">
    <property type="entry name" value="TonB_C"/>
</dbReference>
<keyword evidence="7" id="KW-0653">Protein transport</keyword>
<feature type="domain" description="TonB C-terminal" evidence="12">
    <location>
        <begin position="136"/>
        <end position="229"/>
    </location>
</feature>
<proteinExistence type="inferred from homology"/>
<dbReference type="KEGG" id="sted:SPTER_41340"/>
<evidence type="ECO:0000256" key="7">
    <source>
        <dbReference type="ARBA" id="ARBA00022927"/>
    </source>
</evidence>
<dbReference type="NCBIfam" id="TIGR01352">
    <property type="entry name" value="tonB_Cterm"/>
    <property type="match status" value="1"/>
</dbReference>
<dbReference type="OrthoDB" id="9792439at2"/>
<comment type="similarity">
    <text evidence="2">Belongs to the TonB family.</text>
</comment>
<reference evidence="13 14" key="1">
    <citation type="submission" date="2019-02" db="EMBL/GenBank/DDBJ databases">
        <title>Closed genome of Sporomusa termitida DSM 4440.</title>
        <authorList>
            <person name="Poehlein A."/>
            <person name="Daniel R."/>
        </authorList>
    </citation>
    <scope>NUCLEOTIDE SEQUENCE [LARGE SCALE GENOMIC DNA]</scope>
    <source>
        <strain evidence="13 14">DSM 4440</strain>
    </source>
</reference>
<dbReference type="AlphaFoldDB" id="A0A517DZB8"/>
<gene>
    <name evidence="13" type="ORF">SPTER_41340</name>
</gene>
<dbReference type="Pfam" id="PF03544">
    <property type="entry name" value="TonB_C"/>
    <property type="match status" value="1"/>
</dbReference>
<accession>A0A517DZB8</accession>
<dbReference type="PROSITE" id="PS51257">
    <property type="entry name" value="PROKAR_LIPOPROTEIN"/>
    <property type="match status" value="1"/>
</dbReference>
<dbReference type="GO" id="GO:0055085">
    <property type="term" value="P:transmembrane transport"/>
    <property type="evidence" value="ECO:0007669"/>
    <property type="project" value="InterPro"/>
</dbReference>
<keyword evidence="14" id="KW-1185">Reference proteome</keyword>
<organism evidence="13 14">
    <name type="scientific">Sporomusa termitida</name>
    <dbReference type="NCBI Taxonomy" id="2377"/>
    <lineage>
        <taxon>Bacteria</taxon>
        <taxon>Bacillati</taxon>
        <taxon>Bacillota</taxon>
        <taxon>Negativicutes</taxon>
        <taxon>Selenomonadales</taxon>
        <taxon>Sporomusaceae</taxon>
        <taxon>Sporomusa</taxon>
    </lineage>
</organism>
<dbReference type="RefSeq" id="WP_144352066.1">
    <property type="nucleotide sequence ID" value="NZ_CP036259.1"/>
</dbReference>
<keyword evidence="5" id="KW-0997">Cell inner membrane</keyword>
<feature type="region of interest" description="Disordered" evidence="10">
    <location>
        <begin position="62"/>
        <end position="148"/>
    </location>
</feature>
<dbReference type="GO" id="GO:0015031">
    <property type="term" value="P:protein transport"/>
    <property type="evidence" value="ECO:0007669"/>
    <property type="project" value="UniProtKB-KW"/>
</dbReference>
<protein>
    <recommendedName>
        <fullName evidence="12">TonB C-terminal domain-containing protein</fullName>
    </recommendedName>
</protein>
<dbReference type="GO" id="GO:0098797">
    <property type="term" value="C:plasma membrane protein complex"/>
    <property type="evidence" value="ECO:0007669"/>
    <property type="project" value="TreeGrafter"/>
</dbReference>
<dbReference type="Proteomes" id="UP000320776">
    <property type="component" value="Chromosome"/>
</dbReference>
<evidence type="ECO:0000256" key="1">
    <source>
        <dbReference type="ARBA" id="ARBA00004383"/>
    </source>
</evidence>
<dbReference type="InterPro" id="IPR006260">
    <property type="entry name" value="TonB/TolA_C"/>
</dbReference>
<evidence type="ECO:0000313" key="13">
    <source>
        <dbReference type="EMBL" id="QDR82704.1"/>
    </source>
</evidence>
<evidence type="ECO:0000256" key="5">
    <source>
        <dbReference type="ARBA" id="ARBA00022519"/>
    </source>
</evidence>
<keyword evidence="3" id="KW-0813">Transport</keyword>
<dbReference type="InterPro" id="IPR051045">
    <property type="entry name" value="TonB-dependent_transducer"/>
</dbReference>
<name>A0A517DZB8_9FIRM</name>
<evidence type="ECO:0000313" key="14">
    <source>
        <dbReference type="Proteomes" id="UP000320776"/>
    </source>
</evidence>